<dbReference type="Proteomes" id="UP000199623">
    <property type="component" value="Unassembled WGS sequence"/>
</dbReference>
<name>A0A1G8AU42_9PSEU</name>
<sequence length="75" mass="8161">MDSTRAVIPAQRQWIGTAAKIVVVLQVVAIVYLLTSVWVAAGVAAAIVVVAFAVRSLSRASEKVDQIFDEELHRR</sequence>
<dbReference type="AlphaFoldDB" id="A0A1G8AU42"/>
<evidence type="ECO:0000313" key="3">
    <source>
        <dbReference type="Proteomes" id="UP000199623"/>
    </source>
</evidence>
<evidence type="ECO:0000313" key="2">
    <source>
        <dbReference type="EMBL" id="SDH24551.1"/>
    </source>
</evidence>
<dbReference type="EMBL" id="FNCC01000018">
    <property type="protein sequence ID" value="SDH24551.1"/>
    <property type="molecule type" value="Genomic_DNA"/>
</dbReference>
<organism evidence="2 3">
    <name type="scientific">Lentzea fradiae</name>
    <dbReference type="NCBI Taxonomy" id="200378"/>
    <lineage>
        <taxon>Bacteria</taxon>
        <taxon>Bacillati</taxon>
        <taxon>Actinomycetota</taxon>
        <taxon>Actinomycetes</taxon>
        <taxon>Pseudonocardiales</taxon>
        <taxon>Pseudonocardiaceae</taxon>
        <taxon>Lentzea</taxon>
    </lineage>
</organism>
<accession>A0A1G8AU42</accession>
<evidence type="ECO:0000256" key="1">
    <source>
        <dbReference type="SAM" id="Phobius"/>
    </source>
</evidence>
<feature type="transmembrane region" description="Helical" evidence="1">
    <location>
        <begin position="21"/>
        <end position="54"/>
    </location>
</feature>
<proteinExistence type="predicted"/>
<protein>
    <submittedName>
        <fullName evidence="2">Uncharacterized protein</fullName>
    </submittedName>
</protein>
<keyword evidence="1" id="KW-1133">Transmembrane helix</keyword>
<keyword evidence="1" id="KW-0812">Transmembrane</keyword>
<keyword evidence="1" id="KW-0472">Membrane</keyword>
<keyword evidence="3" id="KW-1185">Reference proteome</keyword>
<reference evidence="3" key="1">
    <citation type="submission" date="2016-10" db="EMBL/GenBank/DDBJ databases">
        <authorList>
            <person name="Varghese N."/>
            <person name="Submissions S."/>
        </authorList>
    </citation>
    <scope>NUCLEOTIDE SEQUENCE [LARGE SCALE GENOMIC DNA]</scope>
    <source>
        <strain evidence="3">CGMCC 4.3506</strain>
    </source>
</reference>
<gene>
    <name evidence="2" type="ORF">SAMN05216553_118120</name>
</gene>